<proteinExistence type="predicted"/>
<dbReference type="EMBL" id="JAUCMV010000003">
    <property type="protein sequence ID" value="KAK0409478.1"/>
    <property type="molecule type" value="Genomic_DNA"/>
</dbReference>
<sequence length="71" mass="8069">MEINAVFPEIIKKLDIEIERLEALVATLLEERADLAPAFDRIKEDNLMDESDGCENLDNLMETCMVICKLA</sequence>
<name>A0AA39HP52_9BILA</name>
<gene>
    <name evidence="1" type="ORF">QR680_004565</name>
</gene>
<evidence type="ECO:0000313" key="1">
    <source>
        <dbReference type="EMBL" id="KAK0409478.1"/>
    </source>
</evidence>
<dbReference type="AlphaFoldDB" id="A0AA39HP52"/>
<keyword evidence="2" id="KW-1185">Reference proteome</keyword>
<organism evidence="1 2">
    <name type="scientific">Steinernema hermaphroditum</name>
    <dbReference type="NCBI Taxonomy" id="289476"/>
    <lineage>
        <taxon>Eukaryota</taxon>
        <taxon>Metazoa</taxon>
        <taxon>Ecdysozoa</taxon>
        <taxon>Nematoda</taxon>
        <taxon>Chromadorea</taxon>
        <taxon>Rhabditida</taxon>
        <taxon>Tylenchina</taxon>
        <taxon>Panagrolaimomorpha</taxon>
        <taxon>Strongyloidoidea</taxon>
        <taxon>Steinernematidae</taxon>
        <taxon>Steinernema</taxon>
    </lineage>
</organism>
<comment type="caution">
    <text evidence="1">The sequence shown here is derived from an EMBL/GenBank/DDBJ whole genome shotgun (WGS) entry which is preliminary data.</text>
</comment>
<evidence type="ECO:0000313" key="2">
    <source>
        <dbReference type="Proteomes" id="UP001175271"/>
    </source>
</evidence>
<accession>A0AA39HP52</accession>
<dbReference type="Proteomes" id="UP001175271">
    <property type="component" value="Unassembled WGS sequence"/>
</dbReference>
<protein>
    <submittedName>
        <fullName evidence="1">Uncharacterized protein</fullName>
    </submittedName>
</protein>
<reference evidence="1" key="1">
    <citation type="submission" date="2023-06" db="EMBL/GenBank/DDBJ databases">
        <title>Genomic analysis of the entomopathogenic nematode Steinernema hermaphroditum.</title>
        <authorList>
            <person name="Schwarz E.M."/>
            <person name="Heppert J.K."/>
            <person name="Baniya A."/>
            <person name="Schwartz H.T."/>
            <person name="Tan C.-H."/>
            <person name="Antoshechkin I."/>
            <person name="Sternberg P.W."/>
            <person name="Goodrich-Blair H."/>
            <person name="Dillman A.R."/>
        </authorList>
    </citation>
    <scope>NUCLEOTIDE SEQUENCE</scope>
    <source>
        <strain evidence="1">PS9179</strain>
        <tissue evidence="1">Whole animal</tissue>
    </source>
</reference>